<proteinExistence type="predicted"/>
<feature type="region of interest" description="Disordered" evidence="1">
    <location>
        <begin position="185"/>
        <end position="204"/>
    </location>
</feature>
<feature type="compositionally biased region" description="Pro residues" evidence="1">
    <location>
        <begin position="136"/>
        <end position="161"/>
    </location>
</feature>
<reference evidence="2" key="1">
    <citation type="submission" date="2022-06" db="EMBL/GenBank/DDBJ databases">
        <title>Genome Sequence of Candolleomyces eurysporus.</title>
        <authorList>
            <person name="Buettner E."/>
        </authorList>
    </citation>
    <scope>NUCLEOTIDE SEQUENCE</scope>
    <source>
        <strain evidence="2">VTCC 930004</strain>
    </source>
</reference>
<feature type="compositionally biased region" description="Pro residues" evidence="1">
    <location>
        <begin position="109"/>
        <end position="118"/>
    </location>
</feature>
<dbReference type="OrthoDB" id="272703at2759"/>
<dbReference type="Gene3D" id="1.10.20.70">
    <property type="entry name" value="Transcription termination and cleavage factor, C-terminal domain"/>
    <property type="match status" value="1"/>
</dbReference>
<sequence length="260" mass="26870">MSANQQNLAGTAQLLELLMTLKQTTPAAAKGILNAQPAIGYALISLMVSMNVIKLDVFQKTLAEYQANAAKATVAPAPTLGQPAAAPYPAPPHLAAASSHSSSHSSIPAPIPAIPPHLQPSSSHYANHYRTATPPHSTPTPPIMGGPPPAQPPYGYPPPVNNGYGVPPPAAYPPPGPPGPPAPSYHGYPGYPPPPAAPTPAPAAIPPGLAETLAAIPEDQKQLVITVISMTPEQILALPPQERATYVQIVSIIMPWIILN</sequence>
<dbReference type="AlphaFoldDB" id="A0A9W8J6N2"/>
<evidence type="ECO:0000256" key="1">
    <source>
        <dbReference type="SAM" id="MobiDB-lite"/>
    </source>
</evidence>
<name>A0A9W8J6N2_9AGAR</name>
<dbReference type="Proteomes" id="UP001140091">
    <property type="component" value="Unassembled WGS sequence"/>
</dbReference>
<feature type="compositionally biased region" description="Low complexity" evidence="1">
    <location>
        <begin position="93"/>
        <end position="108"/>
    </location>
</feature>
<protein>
    <recommendedName>
        <fullName evidence="4">Cleavage stimulation factor subunit 2 hinge domain-containing protein</fullName>
    </recommendedName>
</protein>
<comment type="caution">
    <text evidence="2">The sequence shown here is derived from an EMBL/GenBank/DDBJ whole genome shotgun (WGS) entry which is preliminary data.</text>
</comment>
<keyword evidence="3" id="KW-1185">Reference proteome</keyword>
<evidence type="ECO:0000313" key="2">
    <source>
        <dbReference type="EMBL" id="KAJ2927043.1"/>
    </source>
</evidence>
<dbReference type="InterPro" id="IPR038192">
    <property type="entry name" value="CSTF_C_sf"/>
</dbReference>
<dbReference type="EMBL" id="JANBPK010001039">
    <property type="protein sequence ID" value="KAJ2927043.1"/>
    <property type="molecule type" value="Genomic_DNA"/>
</dbReference>
<organism evidence="2 3">
    <name type="scientific">Candolleomyces eurysporus</name>
    <dbReference type="NCBI Taxonomy" id="2828524"/>
    <lineage>
        <taxon>Eukaryota</taxon>
        <taxon>Fungi</taxon>
        <taxon>Dikarya</taxon>
        <taxon>Basidiomycota</taxon>
        <taxon>Agaricomycotina</taxon>
        <taxon>Agaricomycetes</taxon>
        <taxon>Agaricomycetidae</taxon>
        <taxon>Agaricales</taxon>
        <taxon>Agaricineae</taxon>
        <taxon>Psathyrellaceae</taxon>
        <taxon>Candolleomyces</taxon>
    </lineage>
</organism>
<accession>A0A9W8J6N2</accession>
<evidence type="ECO:0000313" key="3">
    <source>
        <dbReference type="Proteomes" id="UP001140091"/>
    </source>
</evidence>
<feature type="non-terminal residue" evidence="2">
    <location>
        <position position="260"/>
    </location>
</feature>
<gene>
    <name evidence="2" type="ORF">H1R20_g10057</name>
</gene>
<feature type="compositionally biased region" description="Pro residues" evidence="1">
    <location>
        <begin position="190"/>
        <end position="204"/>
    </location>
</feature>
<feature type="region of interest" description="Disordered" evidence="1">
    <location>
        <begin position="84"/>
        <end position="161"/>
    </location>
</feature>
<evidence type="ECO:0008006" key="4">
    <source>
        <dbReference type="Google" id="ProtNLM"/>
    </source>
</evidence>